<sequence>MEELQESDMFTYTAVSTRPRSSPQRSLSNQNMKRSKPIDIPRNKRNWKLEFSSCRENTNHTKLCVSQVSEEEEDEEDYGVPPHVMVSRRLTATGKIEFSVCSGQGRTLKGRDLSYVRDSILRMTGFLES</sequence>
<reference evidence="3" key="2">
    <citation type="submission" date="2023-06" db="EMBL/GenBank/DDBJ databases">
        <authorList>
            <person name="Ma L."/>
            <person name="Liu K.-W."/>
            <person name="Li Z."/>
            <person name="Hsiao Y.-Y."/>
            <person name="Qi Y."/>
            <person name="Fu T."/>
            <person name="Tang G."/>
            <person name="Zhang D."/>
            <person name="Sun W.-H."/>
            <person name="Liu D.-K."/>
            <person name="Li Y."/>
            <person name="Chen G.-Z."/>
            <person name="Liu X.-D."/>
            <person name="Liao X.-Y."/>
            <person name="Jiang Y.-T."/>
            <person name="Yu X."/>
            <person name="Hao Y."/>
            <person name="Huang J."/>
            <person name="Zhao X.-W."/>
            <person name="Ke S."/>
            <person name="Chen Y.-Y."/>
            <person name="Wu W.-L."/>
            <person name="Hsu J.-L."/>
            <person name="Lin Y.-F."/>
            <person name="Huang M.-D."/>
            <person name="Li C.-Y."/>
            <person name="Huang L."/>
            <person name="Wang Z.-W."/>
            <person name="Zhao X."/>
            <person name="Zhong W.-Y."/>
            <person name="Peng D.-H."/>
            <person name="Ahmad S."/>
            <person name="Lan S."/>
            <person name="Zhang J.-S."/>
            <person name="Tsai W.-C."/>
            <person name="Van De Peer Y."/>
            <person name="Liu Z.-J."/>
        </authorList>
    </citation>
    <scope>NUCLEOTIDE SEQUENCE</scope>
    <source>
        <strain evidence="3">CP</strain>
        <tissue evidence="3">Leaves</tissue>
    </source>
</reference>
<dbReference type="GO" id="GO:0010150">
    <property type="term" value="P:leaf senescence"/>
    <property type="evidence" value="ECO:0007669"/>
    <property type="project" value="UniProtKB-ARBA"/>
</dbReference>
<evidence type="ECO:0000256" key="2">
    <source>
        <dbReference type="SAM" id="MobiDB-lite"/>
    </source>
</evidence>
<feature type="region of interest" description="Disordered" evidence="2">
    <location>
        <begin position="1"/>
        <end position="39"/>
    </location>
</feature>
<feature type="compositionally biased region" description="Polar residues" evidence="2">
    <location>
        <begin position="8"/>
        <end position="32"/>
    </location>
</feature>
<dbReference type="EMBL" id="JAUJYO010000020">
    <property type="protein sequence ID" value="KAK1285470.1"/>
    <property type="molecule type" value="Genomic_DNA"/>
</dbReference>
<dbReference type="Pfam" id="PF04520">
    <property type="entry name" value="Senescence_reg"/>
    <property type="match status" value="1"/>
</dbReference>
<dbReference type="PANTHER" id="PTHR33083">
    <property type="entry name" value="EXPRESSED PROTEIN"/>
    <property type="match status" value="1"/>
</dbReference>
<evidence type="ECO:0000313" key="3">
    <source>
        <dbReference type="EMBL" id="KAK1285470.1"/>
    </source>
</evidence>
<evidence type="ECO:0000313" key="4">
    <source>
        <dbReference type="Proteomes" id="UP001180020"/>
    </source>
</evidence>
<dbReference type="PANTHER" id="PTHR33083:SF87">
    <property type="entry name" value="OS01G0727500 PROTEIN"/>
    <property type="match status" value="1"/>
</dbReference>
<evidence type="ECO:0000256" key="1">
    <source>
        <dbReference type="ARBA" id="ARBA00034773"/>
    </source>
</evidence>
<keyword evidence="4" id="KW-1185">Reference proteome</keyword>
<accession>A0AAV9C9S4</accession>
<protein>
    <recommendedName>
        <fullName evidence="5">Senescence regulator S40</fullName>
    </recommendedName>
</protein>
<reference evidence="3" key="1">
    <citation type="journal article" date="2023" name="Nat. Commun.">
        <title>Diploid and tetraploid genomes of Acorus and the evolution of monocots.</title>
        <authorList>
            <person name="Ma L."/>
            <person name="Liu K.W."/>
            <person name="Li Z."/>
            <person name="Hsiao Y.Y."/>
            <person name="Qi Y."/>
            <person name="Fu T."/>
            <person name="Tang G.D."/>
            <person name="Zhang D."/>
            <person name="Sun W.H."/>
            <person name="Liu D.K."/>
            <person name="Li Y."/>
            <person name="Chen G.Z."/>
            <person name="Liu X.D."/>
            <person name="Liao X.Y."/>
            <person name="Jiang Y.T."/>
            <person name="Yu X."/>
            <person name="Hao Y."/>
            <person name="Huang J."/>
            <person name="Zhao X.W."/>
            <person name="Ke S."/>
            <person name="Chen Y.Y."/>
            <person name="Wu W.L."/>
            <person name="Hsu J.L."/>
            <person name="Lin Y.F."/>
            <person name="Huang M.D."/>
            <person name="Li C.Y."/>
            <person name="Huang L."/>
            <person name="Wang Z.W."/>
            <person name="Zhao X."/>
            <person name="Zhong W.Y."/>
            <person name="Peng D.H."/>
            <person name="Ahmad S."/>
            <person name="Lan S."/>
            <person name="Zhang J.S."/>
            <person name="Tsai W.C."/>
            <person name="Van de Peer Y."/>
            <person name="Liu Z.J."/>
        </authorList>
    </citation>
    <scope>NUCLEOTIDE SEQUENCE</scope>
    <source>
        <strain evidence="3">CP</strain>
    </source>
</reference>
<dbReference type="AlphaFoldDB" id="A0AAV9C9S4"/>
<gene>
    <name evidence="3" type="ORF">QJS10_CPB20g01748</name>
</gene>
<evidence type="ECO:0008006" key="5">
    <source>
        <dbReference type="Google" id="ProtNLM"/>
    </source>
</evidence>
<comment type="caution">
    <text evidence="3">The sequence shown here is derived from an EMBL/GenBank/DDBJ whole genome shotgun (WGS) entry which is preliminary data.</text>
</comment>
<dbReference type="Proteomes" id="UP001180020">
    <property type="component" value="Unassembled WGS sequence"/>
</dbReference>
<comment type="similarity">
    <text evidence="1">Belongs to the senescence regulator S40 family.</text>
</comment>
<dbReference type="InterPro" id="IPR007608">
    <property type="entry name" value="Senescence_reg_S40"/>
</dbReference>
<proteinExistence type="inferred from homology"/>
<name>A0AAV9C9S4_ACOCL</name>
<organism evidence="3 4">
    <name type="scientific">Acorus calamus</name>
    <name type="common">Sweet flag</name>
    <dbReference type="NCBI Taxonomy" id="4465"/>
    <lineage>
        <taxon>Eukaryota</taxon>
        <taxon>Viridiplantae</taxon>
        <taxon>Streptophyta</taxon>
        <taxon>Embryophyta</taxon>
        <taxon>Tracheophyta</taxon>
        <taxon>Spermatophyta</taxon>
        <taxon>Magnoliopsida</taxon>
        <taxon>Liliopsida</taxon>
        <taxon>Acoraceae</taxon>
        <taxon>Acorus</taxon>
    </lineage>
</organism>